<organism evidence="8 9">
    <name type="scientific">Lolium multiflorum</name>
    <name type="common">Italian ryegrass</name>
    <name type="synonym">Lolium perenne subsp. multiflorum</name>
    <dbReference type="NCBI Taxonomy" id="4521"/>
    <lineage>
        <taxon>Eukaryota</taxon>
        <taxon>Viridiplantae</taxon>
        <taxon>Streptophyta</taxon>
        <taxon>Embryophyta</taxon>
        <taxon>Tracheophyta</taxon>
        <taxon>Spermatophyta</taxon>
        <taxon>Magnoliopsida</taxon>
        <taxon>Liliopsida</taxon>
        <taxon>Poales</taxon>
        <taxon>Poaceae</taxon>
        <taxon>BOP clade</taxon>
        <taxon>Pooideae</taxon>
        <taxon>Poodae</taxon>
        <taxon>Poeae</taxon>
        <taxon>Poeae Chloroplast Group 2 (Poeae type)</taxon>
        <taxon>Loliodinae</taxon>
        <taxon>Loliinae</taxon>
        <taxon>Lolium</taxon>
    </lineage>
</organism>
<evidence type="ECO:0000313" key="9">
    <source>
        <dbReference type="Proteomes" id="UP001231189"/>
    </source>
</evidence>
<dbReference type="SMART" id="SM00353">
    <property type="entry name" value="HLH"/>
    <property type="match status" value="1"/>
</dbReference>
<dbReference type="InterPro" id="IPR011598">
    <property type="entry name" value="bHLH_dom"/>
</dbReference>
<comment type="subcellular location">
    <subcellularLocation>
        <location evidence="1">Nucleus</location>
    </subcellularLocation>
</comment>
<dbReference type="Gene3D" id="4.10.280.10">
    <property type="entry name" value="Helix-loop-helix DNA-binding domain"/>
    <property type="match status" value="1"/>
</dbReference>
<keyword evidence="9" id="KW-1185">Reference proteome</keyword>
<dbReference type="PANTHER" id="PTHR12565:SF418">
    <property type="entry name" value="BHLH-TRANSCRIPTION FACTOR"/>
    <property type="match status" value="1"/>
</dbReference>
<feature type="compositionally biased region" description="Basic and acidic residues" evidence="6">
    <location>
        <begin position="138"/>
        <end position="150"/>
    </location>
</feature>
<dbReference type="FunFam" id="4.10.280.10:FF:000002">
    <property type="entry name" value="Basic helix-loop-helix transcription factor"/>
    <property type="match status" value="1"/>
</dbReference>
<proteinExistence type="inferred from homology"/>
<evidence type="ECO:0000256" key="4">
    <source>
        <dbReference type="ARBA" id="ARBA00023163"/>
    </source>
</evidence>
<dbReference type="GO" id="GO:0046983">
    <property type="term" value="F:protein dimerization activity"/>
    <property type="evidence" value="ECO:0007669"/>
    <property type="project" value="InterPro"/>
</dbReference>
<comment type="similarity">
    <text evidence="2">Belongs to the bHLH protein family.</text>
</comment>
<keyword evidence="4" id="KW-0804">Transcription</keyword>
<feature type="region of interest" description="Disordered" evidence="6">
    <location>
        <begin position="54"/>
        <end position="150"/>
    </location>
</feature>
<evidence type="ECO:0000256" key="5">
    <source>
        <dbReference type="ARBA" id="ARBA00023242"/>
    </source>
</evidence>
<dbReference type="GO" id="GO:0005634">
    <property type="term" value="C:nucleus"/>
    <property type="evidence" value="ECO:0007669"/>
    <property type="project" value="UniProtKB-SubCell"/>
</dbReference>
<dbReference type="GO" id="GO:0003700">
    <property type="term" value="F:DNA-binding transcription factor activity"/>
    <property type="evidence" value="ECO:0007669"/>
    <property type="project" value="TreeGrafter"/>
</dbReference>
<sequence>MMNDDNGDGVGVERYASSDHGVLPMAWHSQTASSYAPPALRDMDSFAWASVSRSTAMTGASLFPPTGSAGYEHIPADSGGLERAGPPDGSDSKKRKRSDEAKTTSASVDSAETERSKDANGEETGPAAVAGGTSKVKGAKEAGEPQKEGYVHVRARSGQATNRHSVAEKLRREKISERMKLLQDLVPGCNKVTGKAVMLDEIINYVQSLQRQVEFLAMKLSAVNPTLGVNLESLVAKDVLRFPWSPSTPLMGLSFPSQPGLLQGNVHGMANSDMFRTLMQSLPQEPPTQVHHTLSGSFDDAVQMVYSSEDPSIRPEQNQFHM</sequence>
<dbReference type="AlphaFoldDB" id="A0AAD8QRB9"/>
<keyword evidence="3" id="KW-0805">Transcription regulation</keyword>
<gene>
    <name evidence="8" type="ORF">QYE76_030985</name>
</gene>
<keyword evidence="5" id="KW-0539">Nucleus</keyword>
<dbReference type="CDD" id="cd18919">
    <property type="entry name" value="bHLH_AtBPE_like"/>
    <property type="match status" value="1"/>
</dbReference>
<evidence type="ECO:0000259" key="7">
    <source>
        <dbReference type="PROSITE" id="PS50888"/>
    </source>
</evidence>
<protein>
    <recommendedName>
        <fullName evidence="7">BHLH domain-containing protein</fullName>
    </recommendedName>
</protein>
<comment type="caution">
    <text evidence="8">The sequence shown here is derived from an EMBL/GenBank/DDBJ whole genome shotgun (WGS) entry which is preliminary data.</text>
</comment>
<dbReference type="Pfam" id="PF00010">
    <property type="entry name" value="HLH"/>
    <property type="match status" value="1"/>
</dbReference>
<dbReference type="InterPro" id="IPR036638">
    <property type="entry name" value="HLH_DNA-bd_sf"/>
</dbReference>
<evidence type="ECO:0000256" key="2">
    <source>
        <dbReference type="ARBA" id="ARBA00005510"/>
    </source>
</evidence>
<name>A0AAD8QRB9_LOLMU</name>
<evidence type="ECO:0000256" key="1">
    <source>
        <dbReference type="ARBA" id="ARBA00004123"/>
    </source>
</evidence>
<dbReference type="PROSITE" id="PS50888">
    <property type="entry name" value="BHLH"/>
    <property type="match status" value="1"/>
</dbReference>
<dbReference type="SUPFAM" id="SSF47459">
    <property type="entry name" value="HLH, helix-loop-helix DNA-binding domain"/>
    <property type="match status" value="1"/>
</dbReference>
<dbReference type="PANTHER" id="PTHR12565">
    <property type="entry name" value="STEROL REGULATORY ELEMENT-BINDING PROTEIN"/>
    <property type="match status" value="1"/>
</dbReference>
<evidence type="ECO:0000256" key="6">
    <source>
        <dbReference type="SAM" id="MobiDB-lite"/>
    </source>
</evidence>
<feature type="domain" description="BHLH" evidence="7">
    <location>
        <begin position="159"/>
        <end position="209"/>
    </location>
</feature>
<dbReference type="EMBL" id="JAUUTY010000007">
    <property type="protein sequence ID" value="KAK1607312.1"/>
    <property type="molecule type" value="Genomic_DNA"/>
</dbReference>
<evidence type="ECO:0000256" key="3">
    <source>
        <dbReference type="ARBA" id="ARBA00023015"/>
    </source>
</evidence>
<evidence type="ECO:0000313" key="8">
    <source>
        <dbReference type="EMBL" id="KAK1607312.1"/>
    </source>
</evidence>
<dbReference type="InterPro" id="IPR024097">
    <property type="entry name" value="bHLH_ZIP_TF"/>
</dbReference>
<reference evidence="8" key="1">
    <citation type="submission" date="2023-07" db="EMBL/GenBank/DDBJ databases">
        <title>A chromosome-level genome assembly of Lolium multiflorum.</title>
        <authorList>
            <person name="Chen Y."/>
            <person name="Copetti D."/>
            <person name="Kolliker R."/>
            <person name="Studer B."/>
        </authorList>
    </citation>
    <scope>NUCLEOTIDE SEQUENCE</scope>
    <source>
        <strain evidence="8">02402/16</strain>
        <tissue evidence="8">Leaf</tissue>
    </source>
</reference>
<dbReference type="Proteomes" id="UP001231189">
    <property type="component" value="Unassembled WGS sequence"/>
</dbReference>
<accession>A0AAD8QRB9</accession>